<keyword evidence="5" id="KW-1133">Transmembrane helix</keyword>
<gene>
    <name evidence="8" type="ORF">HF521_017962</name>
</gene>
<dbReference type="GO" id="GO:0005886">
    <property type="term" value="C:plasma membrane"/>
    <property type="evidence" value="ECO:0007669"/>
    <property type="project" value="TreeGrafter"/>
</dbReference>
<organism evidence="8 9">
    <name type="scientific">Silurus meridionalis</name>
    <name type="common">Southern catfish</name>
    <name type="synonym">Silurus soldatovi meridionalis</name>
    <dbReference type="NCBI Taxonomy" id="175797"/>
    <lineage>
        <taxon>Eukaryota</taxon>
        <taxon>Metazoa</taxon>
        <taxon>Chordata</taxon>
        <taxon>Craniata</taxon>
        <taxon>Vertebrata</taxon>
        <taxon>Euteleostomi</taxon>
        <taxon>Actinopterygii</taxon>
        <taxon>Neopterygii</taxon>
        <taxon>Teleostei</taxon>
        <taxon>Ostariophysi</taxon>
        <taxon>Siluriformes</taxon>
        <taxon>Siluridae</taxon>
        <taxon>Silurus</taxon>
    </lineage>
</organism>
<evidence type="ECO:0000256" key="1">
    <source>
        <dbReference type="ARBA" id="ARBA00004370"/>
    </source>
</evidence>
<evidence type="ECO:0000256" key="6">
    <source>
        <dbReference type="SAM" id="SignalP"/>
    </source>
</evidence>
<feature type="region of interest" description="Disordered" evidence="4">
    <location>
        <begin position="267"/>
        <end position="325"/>
    </location>
</feature>
<keyword evidence="9" id="KW-1185">Reference proteome</keyword>
<feature type="transmembrane region" description="Helical" evidence="5">
    <location>
        <begin position="227"/>
        <end position="248"/>
    </location>
</feature>
<name>A0A8T0BPX0_SILME</name>
<evidence type="ECO:0000313" key="8">
    <source>
        <dbReference type="EMBL" id="KAF7708905.1"/>
    </source>
</evidence>
<evidence type="ECO:0000256" key="4">
    <source>
        <dbReference type="SAM" id="MobiDB-lite"/>
    </source>
</evidence>
<dbReference type="GO" id="GO:0004888">
    <property type="term" value="F:transmembrane signaling receptor activity"/>
    <property type="evidence" value="ECO:0007669"/>
    <property type="project" value="TreeGrafter"/>
</dbReference>
<keyword evidence="6" id="KW-0732">Signal</keyword>
<keyword evidence="3 5" id="KW-0472">Membrane</keyword>
<dbReference type="EMBL" id="JABFDY010000004">
    <property type="protein sequence ID" value="KAF7708905.1"/>
    <property type="molecule type" value="Genomic_DNA"/>
</dbReference>
<evidence type="ECO:0000256" key="3">
    <source>
        <dbReference type="ARBA" id="ARBA00023136"/>
    </source>
</evidence>
<dbReference type="OrthoDB" id="8920197at2759"/>
<accession>A0A8T0BPX0</accession>
<dbReference type="SUPFAM" id="SSF48726">
    <property type="entry name" value="Immunoglobulin"/>
    <property type="match status" value="2"/>
</dbReference>
<dbReference type="PANTHER" id="PTHR11860">
    <property type="entry name" value="POLYMERIC-IMMUNOGLOBULIN RECEPTOR"/>
    <property type="match status" value="1"/>
</dbReference>
<dbReference type="AlphaFoldDB" id="A0A8T0BPX0"/>
<dbReference type="InterPro" id="IPR007110">
    <property type="entry name" value="Ig-like_dom"/>
</dbReference>
<dbReference type="PANTHER" id="PTHR11860:SF87">
    <property type="entry name" value="CMRF35-LIKE MOLECULE 8"/>
    <property type="match status" value="1"/>
</dbReference>
<protein>
    <recommendedName>
        <fullName evidence="7">Ig-like domain-containing protein</fullName>
    </recommendedName>
</protein>
<comment type="subcellular location">
    <subcellularLocation>
        <location evidence="1">Membrane</location>
    </subcellularLocation>
</comment>
<feature type="signal peptide" evidence="6">
    <location>
        <begin position="1"/>
        <end position="23"/>
    </location>
</feature>
<dbReference type="Gene3D" id="2.60.40.10">
    <property type="entry name" value="Immunoglobulins"/>
    <property type="match status" value="2"/>
</dbReference>
<feature type="compositionally biased region" description="Polar residues" evidence="4">
    <location>
        <begin position="267"/>
        <end position="283"/>
    </location>
</feature>
<feature type="chain" id="PRO_5035858360" description="Ig-like domain-containing protein" evidence="6">
    <location>
        <begin position="24"/>
        <end position="344"/>
    </location>
</feature>
<keyword evidence="2 5" id="KW-0812">Transmembrane</keyword>
<evidence type="ECO:0000256" key="5">
    <source>
        <dbReference type="SAM" id="Phobius"/>
    </source>
</evidence>
<dbReference type="PROSITE" id="PS50835">
    <property type="entry name" value="IG_LIKE"/>
    <property type="match status" value="1"/>
</dbReference>
<dbReference type="InterPro" id="IPR050671">
    <property type="entry name" value="CD300_family_receptors"/>
</dbReference>
<evidence type="ECO:0000259" key="7">
    <source>
        <dbReference type="PROSITE" id="PS50835"/>
    </source>
</evidence>
<dbReference type="Proteomes" id="UP000606274">
    <property type="component" value="Unassembled WGS sequence"/>
</dbReference>
<feature type="compositionally biased region" description="Basic and acidic residues" evidence="4">
    <location>
        <begin position="301"/>
        <end position="318"/>
    </location>
</feature>
<evidence type="ECO:0000313" key="9">
    <source>
        <dbReference type="Proteomes" id="UP000606274"/>
    </source>
</evidence>
<feature type="domain" description="Ig-like" evidence="7">
    <location>
        <begin position="25"/>
        <end position="122"/>
    </location>
</feature>
<dbReference type="InterPro" id="IPR003599">
    <property type="entry name" value="Ig_sub"/>
</dbReference>
<proteinExistence type="predicted"/>
<sequence length="344" mass="38612">MMMTRMAKLLLLTVFIMVKCTVTQPVITVDNVSVKEGKSIIIPCLYGAKFIDDKKYLCVGNIWTFCKDVQKINQRTTISDDKAQHILTVTMKNVTSTDTARYWCSVEILGNDVNKMFQLKVTKATPVLYVDNQMVTGYEGGHVVIFCHHQMMNQKEWCKLGGTCVSTVGNMSGALVQLTSMAGGFSVTMSKLTMDHTGWYWCSGGDNQMPVHITVKTPANSWERRSLAWLVVLGLLLALACIAVIAIWQKKKQCETFPLRKRSENTYVSMKNPKQQTNQHENEQSEAQEYETMSSPVTLEVEGRSSEGNESSKKDGGHHTQKCGFGLKEPYCTFLKPFASNEKL</sequence>
<evidence type="ECO:0000256" key="2">
    <source>
        <dbReference type="ARBA" id="ARBA00022692"/>
    </source>
</evidence>
<dbReference type="InterPro" id="IPR013783">
    <property type="entry name" value="Ig-like_fold"/>
</dbReference>
<dbReference type="InterPro" id="IPR036179">
    <property type="entry name" value="Ig-like_dom_sf"/>
</dbReference>
<reference evidence="8" key="1">
    <citation type="submission" date="2020-08" db="EMBL/GenBank/DDBJ databases">
        <title>Chromosome-level assembly of Southern catfish (Silurus meridionalis) provides insights into visual adaptation to the nocturnal and benthic lifestyles.</title>
        <authorList>
            <person name="Zhang Y."/>
            <person name="Wang D."/>
            <person name="Peng Z."/>
        </authorList>
    </citation>
    <scope>NUCLEOTIDE SEQUENCE</scope>
    <source>
        <strain evidence="8">SWU-2019-XX</strain>
        <tissue evidence="8">Muscle</tissue>
    </source>
</reference>
<dbReference type="SMART" id="SM00409">
    <property type="entry name" value="IG"/>
    <property type="match status" value="2"/>
</dbReference>
<comment type="caution">
    <text evidence="8">The sequence shown here is derived from an EMBL/GenBank/DDBJ whole genome shotgun (WGS) entry which is preliminary data.</text>
</comment>